<sequence>MVDAFFYMYVVGAGASAGIASVVFVSWKVYQRSAAQPNKKRKAVVR</sequence>
<evidence type="ECO:0000313" key="2">
    <source>
        <dbReference type="EMBL" id="UOQ50675.1"/>
    </source>
</evidence>
<evidence type="ECO:0000313" key="3">
    <source>
        <dbReference type="Proteomes" id="UP000831782"/>
    </source>
</evidence>
<dbReference type="RefSeq" id="WP_244724704.1">
    <property type="nucleotide sequence ID" value="NZ_CP095072.1"/>
</dbReference>
<reference evidence="2 3" key="1">
    <citation type="submission" date="2022-04" db="EMBL/GenBank/DDBJ databases">
        <title>Gracilibacillus sp. isolated from saltern.</title>
        <authorList>
            <person name="Won M."/>
            <person name="Lee C.-M."/>
            <person name="Woen H.-Y."/>
            <person name="Kwon S.-W."/>
        </authorList>
    </citation>
    <scope>NUCLEOTIDE SEQUENCE [LARGE SCALE GENOMIC DNA]</scope>
    <source>
        <strain evidence="2 3">SSWR10-1</strain>
    </source>
</reference>
<feature type="transmembrane region" description="Helical" evidence="1">
    <location>
        <begin position="6"/>
        <end position="30"/>
    </location>
</feature>
<dbReference type="EMBL" id="CP095072">
    <property type="protein sequence ID" value="UOQ50675.1"/>
    <property type="molecule type" value="Genomic_DNA"/>
</dbReference>
<keyword evidence="1" id="KW-1133">Transmembrane helix</keyword>
<accession>A0ABY4F350</accession>
<keyword evidence="1" id="KW-0472">Membrane</keyword>
<keyword evidence="3" id="KW-1185">Reference proteome</keyword>
<gene>
    <name evidence="2" type="ORF">MUN88_14235</name>
</gene>
<evidence type="ECO:0000256" key="1">
    <source>
        <dbReference type="SAM" id="Phobius"/>
    </source>
</evidence>
<protein>
    <submittedName>
        <fullName evidence="2">Uncharacterized protein</fullName>
    </submittedName>
</protein>
<proteinExistence type="predicted"/>
<keyword evidence="1" id="KW-0812">Transmembrane</keyword>
<dbReference type="Proteomes" id="UP000831782">
    <property type="component" value="Chromosome"/>
</dbReference>
<organism evidence="2 3">
    <name type="scientific">Gracilibacillus caseinilyticus</name>
    <dbReference type="NCBI Taxonomy" id="2932256"/>
    <lineage>
        <taxon>Bacteria</taxon>
        <taxon>Bacillati</taxon>
        <taxon>Bacillota</taxon>
        <taxon>Bacilli</taxon>
        <taxon>Bacillales</taxon>
        <taxon>Bacillaceae</taxon>
        <taxon>Gracilibacillus</taxon>
    </lineage>
</organism>
<name>A0ABY4F350_9BACI</name>